<name>A0A1H4KMH4_9BACT</name>
<evidence type="ECO:0000256" key="3">
    <source>
        <dbReference type="ARBA" id="ARBA00023125"/>
    </source>
</evidence>
<keyword evidence="7" id="KW-0346">Stress response</keyword>
<dbReference type="GO" id="GO:0034605">
    <property type="term" value="P:cellular response to heat"/>
    <property type="evidence" value="ECO:0007669"/>
    <property type="project" value="InterPro"/>
</dbReference>
<feature type="domain" description="RNA-binding S4" evidence="6">
    <location>
        <begin position="4"/>
        <end position="50"/>
    </location>
</feature>
<feature type="region of interest" description="Disordered" evidence="5">
    <location>
        <begin position="84"/>
        <end position="125"/>
    </location>
</feature>
<dbReference type="Pfam" id="PF01479">
    <property type="entry name" value="S4"/>
    <property type="match status" value="1"/>
</dbReference>
<dbReference type="PROSITE" id="PS50889">
    <property type="entry name" value="S4"/>
    <property type="match status" value="1"/>
</dbReference>
<evidence type="ECO:0000259" key="6">
    <source>
        <dbReference type="Pfam" id="PF01479"/>
    </source>
</evidence>
<dbReference type="CDD" id="cd00165">
    <property type="entry name" value="S4"/>
    <property type="match status" value="1"/>
</dbReference>
<dbReference type="AlphaFoldDB" id="A0A1H4KMH4"/>
<dbReference type="InterPro" id="IPR002942">
    <property type="entry name" value="S4_RNA-bd"/>
</dbReference>
<gene>
    <name evidence="7" type="ORF">SAMN05443244_1274</name>
</gene>
<organism evidence="7 8">
    <name type="scientific">Terriglobus roseus</name>
    <dbReference type="NCBI Taxonomy" id="392734"/>
    <lineage>
        <taxon>Bacteria</taxon>
        <taxon>Pseudomonadati</taxon>
        <taxon>Acidobacteriota</taxon>
        <taxon>Terriglobia</taxon>
        <taxon>Terriglobales</taxon>
        <taxon>Acidobacteriaceae</taxon>
        <taxon>Terriglobus</taxon>
    </lineage>
</organism>
<evidence type="ECO:0000256" key="5">
    <source>
        <dbReference type="SAM" id="MobiDB-lite"/>
    </source>
</evidence>
<dbReference type="SUPFAM" id="SSF55174">
    <property type="entry name" value="Alpha-L RNA-binding motif"/>
    <property type="match status" value="1"/>
</dbReference>
<sequence>MDAVRIDKWLWASRFYKTRALAVKACELGRVKLRDLPAKPSRDVKVGDAVTLTNDSGTYVVDVLALSDVRGPAAVAQTLYRETEASTAARKKEEELRKNSPWADVDTAGRPSKRDRRDINRLRGR</sequence>
<keyword evidence="3" id="KW-0238">DNA-binding</keyword>
<evidence type="ECO:0000256" key="4">
    <source>
        <dbReference type="PROSITE-ProRule" id="PRU00182"/>
    </source>
</evidence>
<comment type="similarity">
    <text evidence="1">Belongs to the HSP15 family.</text>
</comment>
<dbReference type="EMBL" id="FNSD01000001">
    <property type="protein sequence ID" value="SEB59779.1"/>
    <property type="molecule type" value="Genomic_DNA"/>
</dbReference>
<protein>
    <submittedName>
        <fullName evidence="7">Heat shock protein Hsp15</fullName>
    </submittedName>
</protein>
<dbReference type="GO" id="GO:0003727">
    <property type="term" value="F:single-stranded RNA binding"/>
    <property type="evidence" value="ECO:0007669"/>
    <property type="project" value="InterPro"/>
</dbReference>
<proteinExistence type="inferred from homology"/>
<dbReference type="PIRSF" id="PIRSF016821">
    <property type="entry name" value="HSP15"/>
    <property type="match status" value="1"/>
</dbReference>
<reference evidence="7 8" key="1">
    <citation type="submission" date="2016-10" db="EMBL/GenBank/DDBJ databases">
        <authorList>
            <person name="de Groot N.N."/>
        </authorList>
    </citation>
    <scope>NUCLEOTIDE SEQUENCE [LARGE SCALE GENOMIC DNA]</scope>
    <source>
        <strain evidence="7 8">AB35.6</strain>
    </source>
</reference>
<evidence type="ECO:0000313" key="8">
    <source>
        <dbReference type="Proteomes" id="UP000182409"/>
    </source>
</evidence>
<dbReference type="GO" id="GO:0003677">
    <property type="term" value="F:DNA binding"/>
    <property type="evidence" value="ECO:0007669"/>
    <property type="project" value="UniProtKB-KW"/>
</dbReference>
<dbReference type="Proteomes" id="UP000182409">
    <property type="component" value="Unassembled WGS sequence"/>
</dbReference>
<dbReference type="Gene3D" id="3.10.290.10">
    <property type="entry name" value="RNA-binding S4 domain"/>
    <property type="match status" value="1"/>
</dbReference>
<dbReference type="RefSeq" id="WP_074652836.1">
    <property type="nucleotide sequence ID" value="NZ_FNSD01000001.1"/>
</dbReference>
<feature type="compositionally biased region" description="Basic and acidic residues" evidence="5">
    <location>
        <begin position="115"/>
        <end position="125"/>
    </location>
</feature>
<evidence type="ECO:0000256" key="2">
    <source>
        <dbReference type="ARBA" id="ARBA00022884"/>
    </source>
</evidence>
<evidence type="ECO:0000313" key="7">
    <source>
        <dbReference type="EMBL" id="SEB59779.1"/>
    </source>
</evidence>
<dbReference type="InterPro" id="IPR025708">
    <property type="entry name" value="HSP15"/>
</dbReference>
<dbReference type="InterPro" id="IPR036986">
    <property type="entry name" value="S4_RNA-bd_sf"/>
</dbReference>
<evidence type="ECO:0000256" key="1">
    <source>
        <dbReference type="ARBA" id="ARBA00008396"/>
    </source>
</evidence>
<keyword evidence="2 4" id="KW-0694">RNA-binding</keyword>
<dbReference type="OrthoDB" id="9797176at2"/>
<accession>A0A1H4KMH4</accession>
<dbReference type="GO" id="GO:0043023">
    <property type="term" value="F:ribosomal large subunit binding"/>
    <property type="evidence" value="ECO:0007669"/>
    <property type="project" value="InterPro"/>
</dbReference>